<evidence type="ECO:0000313" key="1">
    <source>
        <dbReference type="EMBL" id="MCW9714377.1"/>
    </source>
</evidence>
<organism evidence="1 2">
    <name type="scientific">Fodinibius salicampi</name>
    <dbReference type="NCBI Taxonomy" id="1920655"/>
    <lineage>
        <taxon>Bacteria</taxon>
        <taxon>Pseudomonadati</taxon>
        <taxon>Balneolota</taxon>
        <taxon>Balneolia</taxon>
        <taxon>Balneolales</taxon>
        <taxon>Balneolaceae</taxon>
        <taxon>Fodinibius</taxon>
    </lineage>
</organism>
<dbReference type="Proteomes" id="UP001207337">
    <property type="component" value="Unassembled WGS sequence"/>
</dbReference>
<dbReference type="EMBL" id="JAJNDC010000005">
    <property type="protein sequence ID" value="MCW9714377.1"/>
    <property type="molecule type" value="Genomic_DNA"/>
</dbReference>
<sequence>MTIAQPDINNNRMNRDINIMENVLDELFRTQWSAHSNTIRINSSSFSFGRSNDINGTYLPEFGVIFTIPGRPGLMILGNTDDGNAPFSFHYADKKKWRGSH</sequence>
<gene>
    <name evidence="1" type="ORF">LQ318_15830</name>
</gene>
<keyword evidence="2" id="KW-1185">Reference proteome</keyword>
<protein>
    <submittedName>
        <fullName evidence="1">Uncharacterized protein</fullName>
    </submittedName>
</protein>
<comment type="caution">
    <text evidence="1">The sequence shown here is derived from an EMBL/GenBank/DDBJ whole genome shotgun (WGS) entry which is preliminary data.</text>
</comment>
<accession>A0ABT3Q2N3</accession>
<proteinExistence type="predicted"/>
<evidence type="ECO:0000313" key="2">
    <source>
        <dbReference type="Proteomes" id="UP001207337"/>
    </source>
</evidence>
<dbReference type="RefSeq" id="WP_265791620.1">
    <property type="nucleotide sequence ID" value="NZ_JAJNDC010000005.1"/>
</dbReference>
<name>A0ABT3Q2N3_9BACT</name>
<reference evidence="1 2" key="1">
    <citation type="submission" date="2021-11" db="EMBL/GenBank/DDBJ databases">
        <title>Aliifidinibius sp. nov., a new bacterium isolated from saline soil.</title>
        <authorList>
            <person name="Galisteo C."/>
            <person name="De La Haba R."/>
            <person name="Sanchez-Porro C."/>
            <person name="Ventosa A."/>
        </authorList>
    </citation>
    <scope>NUCLEOTIDE SEQUENCE [LARGE SCALE GENOMIC DNA]</scope>
    <source>
        <strain evidence="1 2">KACC 190600</strain>
    </source>
</reference>